<feature type="transmembrane region" description="Helical" evidence="1">
    <location>
        <begin position="184"/>
        <end position="205"/>
    </location>
</feature>
<comment type="caution">
    <text evidence="3">The sequence shown here is derived from an EMBL/GenBank/DDBJ whole genome shotgun (WGS) entry which is preliminary data.</text>
</comment>
<dbReference type="Gene3D" id="1.20.144.10">
    <property type="entry name" value="Phosphatidic acid phosphatase type 2/haloperoxidase"/>
    <property type="match status" value="1"/>
</dbReference>
<dbReference type="SMART" id="SM00014">
    <property type="entry name" value="acidPPc"/>
    <property type="match status" value="1"/>
</dbReference>
<name>A0ABW3BKU4_9ACTN</name>
<feature type="transmembrane region" description="Helical" evidence="1">
    <location>
        <begin position="28"/>
        <end position="50"/>
    </location>
</feature>
<dbReference type="PANTHER" id="PTHR14969">
    <property type="entry name" value="SPHINGOSINE-1-PHOSPHATE PHOSPHOHYDROLASE"/>
    <property type="match status" value="1"/>
</dbReference>
<dbReference type="Pfam" id="PF01569">
    <property type="entry name" value="PAP2"/>
    <property type="match status" value="1"/>
</dbReference>
<dbReference type="SUPFAM" id="SSF48317">
    <property type="entry name" value="Acid phosphatase/Vanadium-dependent haloperoxidase"/>
    <property type="match status" value="1"/>
</dbReference>
<dbReference type="InterPro" id="IPR036938">
    <property type="entry name" value="PAP2/HPO_sf"/>
</dbReference>
<evidence type="ECO:0000313" key="3">
    <source>
        <dbReference type="EMBL" id="MFD0804017.1"/>
    </source>
</evidence>
<feature type="transmembrane region" description="Helical" evidence="1">
    <location>
        <begin position="95"/>
        <end position="115"/>
    </location>
</feature>
<evidence type="ECO:0000313" key="4">
    <source>
        <dbReference type="Proteomes" id="UP001596956"/>
    </source>
</evidence>
<feature type="transmembrane region" description="Helical" evidence="1">
    <location>
        <begin position="122"/>
        <end position="140"/>
    </location>
</feature>
<keyword evidence="1" id="KW-0812">Transmembrane</keyword>
<sequence length="245" mass="25544">MDAVWDVGLGAVEWVQNWGGWLAPPMEAVSFLGSQALLLVLVTLVFWSLHAGIGARLFVFVAGAGVVAGLLKVALHGARPSWYHHSVRPLVTPATFGAPSAHAVTSLVLWGYAALRFRTRWVWAACAAIVLGVGLSRLYLGAHFPTDLLAGWLVGAGLLWAALRYETAVLEGWRRLGVPAQAGLALAVSVLPVLLAAGVQAVFHSGWSPPEDWTGSVPPGLNGTSLEYLAGVAGGLFGGAVGLSV</sequence>
<accession>A0ABW3BKU4</accession>
<dbReference type="EMBL" id="JBHTHR010001287">
    <property type="protein sequence ID" value="MFD0804017.1"/>
    <property type="molecule type" value="Genomic_DNA"/>
</dbReference>
<reference evidence="4" key="1">
    <citation type="journal article" date="2019" name="Int. J. Syst. Evol. Microbiol.">
        <title>The Global Catalogue of Microorganisms (GCM) 10K type strain sequencing project: providing services to taxonomists for standard genome sequencing and annotation.</title>
        <authorList>
            <consortium name="The Broad Institute Genomics Platform"/>
            <consortium name="The Broad Institute Genome Sequencing Center for Infectious Disease"/>
            <person name="Wu L."/>
            <person name="Ma J."/>
        </authorList>
    </citation>
    <scope>NUCLEOTIDE SEQUENCE [LARGE SCALE GENOMIC DNA]</scope>
    <source>
        <strain evidence="4">CCUG 63369</strain>
    </source>
</reference>
<dbReference type="Proteomes" id="UP001596956">
    <property type="component" value="Unassembled WGS sequence"/>
</dbReference>
<feature type="transmembrane region" description="Helical" evidence="1">
    <location>
        <begin position="57"/>
        <end position="75"/>
    </location>
</feature>
<keyword evidence="1" id="KW-1133">Transmembrane helix</keyword>
<protein>
    <submittedName>
        <fullName evidence="3">Phosphatase PAP2 family protein</fullName>
    </submittedName>
</protein>
<gene>
    <name evidence="3" type="ORF">ACFQZU_22250</name>
</gene>
<keyword evidence="4" id="KW-1185">Reference proteome</keyword>
<keyword evidence="1" id="KW-0472">Membrane</keyword>
<evidence type="ECO:0000259" key="2">
    <source>
        <dbReference type="SMART" id="SM00014"/>
    </source>
</evidence>
<feature type="non-terminal residue" evidence="3">
    <location>
        <position position="245"/>
    </location>
</feature>
<proteinExistence type="predicted"/>
<feature type="transmembrane region" description="Helical" evidence="1">
    <location>
        <begin position="225"/>
        <end position="243"/>
    </location>
</feature>
<dbReference type="InterPro" id="IPR000326">
    <property type="entry name" value="PAP2/HPO"/>
</dbReference>
<evidence type="ECO:0000256" key="1">
    <source>
        <dbReference type="SAM" id="Phobius"/>
    </source>
</evidence>
<organism evidence="3 4">
    <name type="scientific">Streptomonospora algeriensis</name>
    <dbReference type="NCBI Taxonomy" id="995084"/>
    <lineage>
        <taxon>Bacteria</taxon>
        <taxon>Bacillati</taxon>
        <taxon>Actinomycetota</taxon>
        <taxon>Actinomycetes</taxon>
        <taxon>Streptosporangiales</taxon>
        <taxon>Nocardiopsidaceae</taxon>
        <taxon>Streptomonospora</taxon>
    </lineage>
</organism>
<feature type="transmembrane region" description="Helical" evidence="1">
    <location>
        <begin position="146"/>
        <end position="163"/>
    </location>
</feature>
<dbReference type="PANTHER" id="PTHR14969:SF13">
    <property type="entry name" value="AT30094P"/>
    <property type="match status" value="1"/>
</dbReference>
<feature type="domain" description="Phosphatidic acid phosphatase type 2/haloperoxidase" evidence="2">
    <location>
        <begin position="55"/>
        <end position="163"/>
    </location>
</feature>